<dbReference type="Pfam" id="PF00501">
    <property type="entry name" value="AMP-binding"/>
    <property type="match status" value="1"/>
</dbReference>
<dbReference type="PANTHER" id="PTHR45527">
    <property type="entry name" value="NONRIBOSOMAL PEPTIDE SYNTHETASE"/>
    <property type="match status" value="1"/>
</dbReference>
<gene>
    <name evidence="2" type="ORF">CAL65_14615</name>
</gene>
<dbReference type="GO" id="GO:0043041">
    <property type="term" value="P:amino acid activation for nonribosomal peptide biosynthetic process"/>
    <property type="evidence" value="ECO:0007669"/>
    <property type="project" value="TreeGrafter"/>
</dbReference>
<dbReference type="PANTHER" id="PTHR45527:SF1">
    <property type="entry name" value="FATTY ACID SYNTHASE"/>
    <property type="match status" value="1"/>
</dbReference>
<dbReference type="InterPro" id="IPR020845">
    <property type="entry name" value="AMP-binding_CS"/>
</dbReference>
<dbReference type="RefSeq" id="WP_116302793.1">
    <property type="nucleotide sequence ID" value="NZ_NFZV01000014.1"/>
</dbReference>
<organism evidence="2 3">
    <name type="scientific">Alkalilimnicola ehrlichii</name>
    <dbReference type="NCBI Taxonomy" id="351052"/>
    <lineage>
        <taxon>Bacteria</taxon>
        <taxon>Pseudomonadati</taxon>
        <taxon>Pseudomonadota</taxon>
        <taxon>Gammaproteobacteria</taxon>
        <taxon>Chromatiales</taxon>
        <taxon>Ectothiorhodospiraceae</taxon>
        <taxon>Alkalilimnicola</taxon>
    </lineage>
</organism>
<dbReference type="Proteomes" id="UP000256763">
    <property type="component" value="Unassembled WGS sequence"/>
</dbReference>
<dbReference type="GO" id="GO:0031177">
    <property type="term" value="F:phosphopantetheine binding"/>
    <property type="evidence" value="ECO:0007669"/>
    <property type="project" value="TreeGrafter"/>
</dbReference>
<dbReference type="PROSITE" id="PS00455">
    <property type="entry name" value="AMP_BINDING"/>
    <property type="match status" value="1"/>
</dbReference>
<dbReference type="GO" id="GO:0005737">
    <property type="term" value="C:cytoplasm"/>
    <property type="evidence" value="ECO:0007669"/>
    <property type="project" value="TreeGrafter"/>
</dbReference>
<protein>
    <recommendedName>
        <fullName evidence="1">AMP-dependent synthetase/ligase domain-containing protein</fullName>
    </recommendedName>
</protein>
<dbReference type="InterPro" id="IPR000873">
    <property type="entry name" value="AMP-dep_synth/lig_dom"/>
</dbReference>
<evidence type="ECO:0000313" key="2">
    <source>
        <dbReference type="EMBL" id="RFA34595.1"/>
    </source>
</evidence>
<sequence length="227" mass="24511">MTTTSLYACFQERVRMHPERTAIIAPDGTRSYAELDAEVASLATLLAEHGIGRGGRVGLLLSRGRGAVTAMLALYRLGACFVPLDPSFPAARLNAMLSDSDPALVLIQEEHRELIREYRGAVLPLPEVLEARQQTAGVATVAAHDPMYIIYTSGTTGKPKGIVQTFGMLEHLIAWQNRDSQIEAGGRVLQNASLCFDVCLQEVFAPLTQGGVASSVATKRRSTRISC</sequence>
<proteinExistence type="predicted"/>
<dbReference type="GO" id="GO:0044550">
    <property type="term" value="P:secondary metabolite biosynthetic process"/>
    <property type="evidence" value="ECO:0007669"/>
    <property type="project" value="TreeGrafter"/>
</dbReference>
<keyword evidence="3" id="KW-1185">Reference proteome</keyword>
<evidence type="ECO:0000259" key="1">
    <source>
        <dbReference type="Pfam" id="PF00501"/>
    </source>
</evidence>
<dbReference type="OrthoDB" id="5618670at2"/>
<reference evidence="3" key="1">
    <citation type="submission" date="2017-05" db="EMBL/GenBank/DDBJ databases">
        <authorList>
            <person name="Sharma S."/>
            <person name="Sidhu C."/>
            <person name="Pinnaka A.K."/>
        </authorList>
    </citation>
    <scope>NUCLEOTIDE SEQUENCE [LARGE SCALE GENOMIC DNA]</scope>
    <source>
        <strain evidence="3">AK93</strain>
    </source>
</reference>
<dbReference type="AlphaFoldDB" id="A0A3E0WRJ3"/>
<evidence type="ECO:0000313" key="3">
    <source>
        <dbReference type="Proteomes" id="UP000256763"/>
    </source>
</evidence>
<comment type="caution">
    <text evidence="2">The sequence shown here is derived from an EMBL/GenBank/DDBJ whole genome shotgun (WGS) entry which is preliminary data.</text>
</comment>
<name>A0A3E0WRJ3_9GAMM</name>
<dbReference type="FunFam" id="3.40.50.980:FF:000001">
    <property type="entry name" value="Non-ribosomal peptide synthetase"/>
    <property type="match status" value="1"/>
</dbReference>
<dbReference type="EMBL" id="NFZW01000015">
    <property type="protein sequence ID" value="RFA34595.1"/>
    <property type="molecule type" value="Genomic_DNA"/>
</dbReference>
<feature type="domain" description="AMP-dependent synthetase/ligase" evidence="1">
    <location>
        <begin position="10"/>
        <end position="212"/>
    </location>
</feature>
<accession>A0A3E0WRJ3</accession>
<dbReference type="SUPFAM" id="SSF56801">
    <property type="entry name" value="Acetyl-CoA synthetase-like"/>
    <property type="match status" value="1"/>
</dbReference>
<dbReference type="Gene3D" id="3.40.50.980">
    <property type="match status" value="2"/>
</dbReference>